<dbReference type="STRING" id="4555.A0A368RSH4"/>
<organism evidence="3">
    <name type="scientific">Setaria italica</name>
    <name type="common">Foxtail millet</name>
    <name type="synonym">Panicum italicum</name>
    <dbReference type="NCBI Taxonomy" id="4555"/>
    <lineage>
        <taxon>Eukaryota</taxon>
        <taxon>Viridiplantae</taxon>
        <taxon>Streptophyta</taxon>
        <taxon>Embryophyta</taxon>
        <taxon>Tracheophyta</taxon>
        <taxon>Spermatophyta</taxon>
        <taxon>Magnoliopsida</taxon>
        <taxon>Liliopsida</taxon>
        <taxon>Poales</taxon>
        <taxon>Poaceae</taxon>
        <taxon>PACMAD clade</taxon>
        <taxon>Panicoideae</taxon>
        <taxon>Panicodae</taxon>
        <taxon>Paniceae</taxon>
        <taxon>Cenchrinae</taxon>
        <taxon>Setaria</taxon>
    </lineage>
</organism>
<dbReference type="OrthoDB" id="118550at2759"/>
<dbReference type="InterPro" id="IPR053090">
    <property type="entry name" value="Centromere_KNL-2_homolog"/>
</dbReference>
<evidence type="ECO:0000313" key="3">
    <source>
        <dbReference type="EMBL" id="RCV33109.1"/>
    </source>
</evidence>
<sequence>MQPPPRTPVAPRASTPRRGMPPSLLSPSYSRRAFPATAASAAAAASAASDLDAAERPCVTMFEWWLTRVEGDDRKIAVGGLFERNQTVQEFAPATITKRYETCVVETEDGIVLLIRGSLNVSRTIANGYSSKVCENFMIGFPCWWQSCNLLYPKETGTGNSEVDSTRFYLEKFQLGERFHSHGTSLLSELLNSVRSYSRNDAAFQKSSHLPNGAPRFEEYTGDGDIAINENAAASNDDRERHEAACNEVYNVDMHMTACRALRERDGGYIDTHASLVLTVECPNDAANKEADSATPTSTCDQRKAQHVALSKKAASKQNEDVPTSVCLDVQNSYLPNRTPRFEEYTCDGDIATNENAAASNDDRERDEAVCNEVDNVEIHLTVDRALTERDDGDIDINASLVLTMECTNDASNEEADNALSTSDQRTPVISLKTQGCWEKTGHVALNKKAAVDEGMPTSVCLDVQNSSYLSNETTRLEKNTCIGDTPTNEGAAALNDNSERCTSVLEEVNSVETSFIVGSVTRERGHDDVATNVSLTPTVECTNDAVNEGVDNTSLLGCKTTPVASLKSQGCQEKQQHIPSNEKPSGPPKKQRSALEKLRGATRSPLTSPVPYAHDSPLTRGRTTSLSMSTPESLKLRKTRSGRVVVPTLDKGCQRIVYDMDGAIVGVVGLDSPSPKGSKLETNARKKKNAEPAVAASYKLKTYARKKRRAE</sequence>
<dbReference type="InterPro" id="IPR015216">
    <property type="entry name" value="SANTA"/>
</dbReference>
<dbReference type="EMBL" id="CM003534">
    <property type="protein sequence ID" value="RCV33109.1"/>
    <property type="molecule type" value="Genomic_DNA"/>
</dbReference>
<feature type="region of interest" description="Disordered" evidence="1">
    <location>
        <begin position="673"/>
        <end position="693"/>
    </location>
</feature>
<protein>
    <recommendedName>
        <fullName evidence="2">SANTA domain-containing protein</fullName>
    </recommendedName>
</protein>
<proteinExistence type="predicted"/>
<reference evidence="3" key="2">
    <citation type="submission" date="2015-07" db="EMBL/GenBank/DDBJ databases">
        <authorList>
            <person name="Noorani M."/>
        </authorList>
    </citation>
    <scope>NUCLEOTIDE SEQUENCE</scope>
    <source>
        <strain evidence="3">Yugu1</strain>
    </source>
</reference>
<dbReference type="PANTHER" id="PTHR35311:SF10">
    <property type="entry name" value="OS04G0347900 PROTEIN"/>
    <property type="match status" value="1"/>
</dbReference>
<feature type="region of interest" description="Disordered" evidence="1">
    <location>
        <begin position="569"/>
        <end position="635"/>
    </location>
</feature>
<dbReference type="AlphaFoldDB" id="A0A368RSH4"/>
<evidence type="ECO:0000259" key="2">
    <source>
        <dbReference type="Pfam" id="PF09133"/>
    </source>
</evidence>
<reference evidence="3" key="1">
    <citation type="journal article" date="2012" name="Nat. Biotechnol.">
        <title>Reference genome sequence of the model plant Setaria.</title>
        <authorList>
            <person name="Bennetzen J.L."/>
            <person name="Schmutz J."/>
            <person name="Wang H."/>
            <person name="Percifield R."/>
            <person name="Hawkins J."/>
            <person name="Pontaroli A.C."/>
            <person name="Estep M."/>
            <person name="Feng L."/>
            <person name="Vaughn J.N."/>
            <person name="Grimwood J."/>
            <person name="Jenkins J."/>
            <person name="Barry K."/>
            <person name="Lindquist E."/>
            <person name="Hellsten U."/>
            <person name="Deshpande S."/>
            <person name="Wang X."/>
            <person name="Wu X."/>
            <person name="Mitros T."/>
            <person name="Triplett J."/>
            <person name="Yang X."/>
            <person name="Ye C.Y."/>
            <person name="Mauro-Herrera M."/>
            <person name="Wang L."/>
            <person name="Li P."/>
            <person name="Sharma M."/>
            <person name="Sharma R."/>
            <person name="Ronald P.C."/>
            <person name="Panaud O."/>
            <person name="Kellogg E.A."/>
            <person name="Brutnell T.P."/>
            <person name="Doust A.N."/>
            <person name="Tuskan G.A."/>
            <person name="Rokhsar D."/>
            <person name="Devos K.M."/>
        </authorList>
    </citation>
    <scope>NUCLEOTIDE SEQUENCE [LARGE SCALE GENOMIC DNA]</scope>
    <source>
        <strain evidence="3">Yugu1</strain>
    </source>
</reference>
<accession>A0A368RSH4</accession>
<evidence type="ECO:0000256" key="1">
    <source>
        <dbReference type="SAM" id="MobiDB-lite"/>
    </source>
</evidence>
<feature type="compositionally biased region" description="Polar residues" evidence="1">
    <location>
        <begin position="569"/>
        <end position="584"/>
    </location>
</feature>
<feature type="domain" description="SANTA" evidence="2">
    <location>
        <begin position="59"/>
        <end position="147"/>
    </location>
</feature>
<feature type="region of interest" description="Disordered" evidence="1">
    <location>
        <begin position="1"/>
        <end position="26"/>
    </location>
</feature>
<name>A0A368RSH4_SETIT</name>
<dbReference type="Pfam" id="PF09133">
    <property type="entry name" value="SANTA"/>
    <property type="match status" value="1"/>
</dbReference>
<dbReference type="PANTHER" id="PTHR35311">
    <property type="entry name" value="KINETOCHORE-ASSOCIATED PROTEIN KNL-2 HOMOLOG"/>
    <property type="match status" value="1"/>
</dbReference>
<feature type="compositionally biased region" description="Polar residues" evidence="1">
    <location>
        <begin position="622"/>
        <end position="633"/>
    </location>
</feature>
<gene>
    <name evidence="3" type="ORF">SETIT_7G056500v2</name>
</gene>